<organism evidence="1 2">
    <name type="scientific">Elysia marginata</name>
    <dbReference type="NCBI Taxonomy" id="1093978"/>
    <lineage>
        <taxon>Eukaryota</taxon>
        <taxon>Metazoa</taxon>
        <taxon>Spiralia</taxon>
        <taxon>Lophotrochozoa</taxon>
        <taxon>Mollusca</taxon>
        <taxon>Gastropoda</taxon>
        <taxon>Heterobranchia</taxon>
        <taxon>Euthyneura</taxon>
        <taxon>Panpulmonata</taxon>
        <taxon>Sacoglossa</taxon>
        <taxon>Placobranchoidea</taxon>
        <taxon>Plakobranchidae</taxon>
        <taxon>Elysia</taxon>
    </lineage>
</organism>
<accession>A0AAV4HM78</accession>
<comment type="caution">
    <text evidence="1">The sequence shown here is derived from an EMBL/GenBank/DDBJ whole genome shotgun (WGS) entry which is preliminary data.</text>
</comment>
<proteinExistence type="predicted"/>
<keyword evidence="2" id="KW-1185">Reference proteome</keyword>
<dbReference type="AlphaFoldDB" id="A0AAV4HM78"/>
<dbReference type="Proteomes" id="UP000762676">
    <property type="component" value="Unassembled WGS sequence"/>
</dbReference>
<evidence type="ECO:0000313" key="2">
    <source>
        <dbReference type="Proteomes" id="UP000762676"/>
    </source>
</evidence>
<protein>
    <submittedName>
        <fullName evidence="1">Uncharacterized protein</fullName>
    </submittedName>
</protein>
<evidence type="ECO:0000313" key="1">
    <source>
        <dbReference type="EMBL" id="GFR97805.1"/>
    </source>
</evidence>
<sequence length="98" mass="11471">MQGIQRIKWHFKVKNEKFESAGRGQKPERRNRNEKIAVGLAHTEDTHFDISFCRHFSGIRRGEDSEEAEEGETLKRHVGLEKAFHKSVALHPANNEWY</sequence>
<reference evidence="1 2" key="1">
    <citation type="journal article" date="2021" name="Elife">
        <title>Chloroplast acquisition without the gene transfer in kleptoplastic sea slugs, Plakobranchus ocellatus.</title>
        <authorList>
            <person name="Maeda T."/>
            <person name="Takahashi S."/>
            <person name="Yoshida T."/>
            <person name="Shimamura S."/>
            <person name="Takaki Y."/>
            <person name="Nagai Y."/>
            <person name="Toyoda A."/>
            <person name="Suzuki Y."/>
            <person name="Arimoto A."/>
            <person name="Ishii H."/>
            <person name="Satoh N."/>
            <person name="Nishiyama T."/>
            <person name="Hasebe M."/>
            <person name="Maruyama T."/>
            <person name="Minagawa J."/>
            <person name="Obokata J."/>
            <person name="Shigenobu S."/>
        </authorList>
    </citation>
    <scope>NUCLEOTIDE SEQUENCE [LARGE SCALE GENOMIC DNA]</scope>
</reference>
<gene>
    <name evidence="1" type="ORF">ElyMa_001002900</name>
</gene>
<name>A0AAV4HM78_9GAST</name>
<dbReference type="EMBL" id="BMAT01002039">
    <property type="protein sequence ID" value="GFR97805.1"/>
    <property type="molecule type" value="Genomic_DNA"/>
</dbReference>